<reference evidence="1 2" key="1">
    <citation type="journal article" date="2019" name="Nat. Commun.">
        <title>A new type of DNA phosphorothioation-based antiviral system in archaea.</title>
        <authorList>
            <person name="Xiong L."/>
            <person name="Liu S."/>
            <person name="Chen S."/>
            <person name="Xiao Y."/>
            <person name="Zhu B."/>
            <person name="Gao Y."/>
            <person name="Zhang Y."/>
            <person name="Chen B."/>
            <person name="Luo J."/>
            <person name="Deng Z."/>
            <person name="Chen X."/>
            <person name="Wang L."/>
            <person name="Chen S."/>
        </authorList>
    </citation>
    <scope>NUCLEOTIDE SEQUENCE [LARGE SCALE GENOMIC DNA]</scope>
    <source>
        <strain evidence="1 2">JCM 10635</strain>
    </source>
</reference>
<dbReference type="AlphaFoldDB" id="A0A4D6HRX1"/>
<gene>
    <name evidence="1" type="ORF">DV706_14030</name>
</gene>
<dbReference type="EMBL" id="CP031305">
    <property type="protein sequence ID" value="QCC55487.1"/>
    <property type="molecule type" value="Genomic_DNA"/>
</dbReference>
<dbReference type="KEGG" id="nbg:DV706_14030"/>
<protein>
    <submittedName>
        <fullName evidence="1">Uncharacterized protein</fullName>
    </submittedName>
</protein>
<organism evidence="1 2">
    <name type="scientific">Natronorubrum bangense</name>
    <dbReference type="NCBI Taxonomy" id="61858"/>
    <lineage>
        <taxon>Archaea</taxon>
        <taxon>Methanobacteriati</taxon>
        <taxon>Methanobacteriota</taxon>
        <taxon>Stenosarchaea group</taxon>
        <taxon>Halobacteria</taxon>
        <taxon>Halobacteriales</taxon>
        <taxon>Natrialbaceae</taxon>
        <taxon>Natronorubrum</taxon>
    </lineage>
</organism>
<evidence type="ECO:0000313" key="1">
    <source>
        <dbReference type="EMBL" id="QCC55487.1"/>
    </source>
</evidence>
<sequence length="111" mass="13216">MCRCSNPDDFEDGYLRWLVEMLRTDFANVLVTVFDDRELHIGVVDRDDDEVRADTLRFMSENGFMPVYTGVSDYEYKDGEYHQHAFTEFRPHENGLDELIRSFYGEKHTDY</sequence>
<dbReference type="Proteomes" id="UP000296822">
    <property type="component" value="Chromosome"/>
</dbReference>
<name>A0A4D6HRX1_9EURY</name>
<proteinExistence type="predicted"/>
<accession>A0A4D6HRX1</accession>
<evidence type="ECO:0000313" key="2">
    <source>
        <dbReference type="Proteomes" id="UP000296822"/>
    </source>
</evidence>